<dbReference type="AlphaFoldDB" id="A0A1H0XKS4"/>
<evidence type="ECO:0008006" key="4">
    <source>
        <dbReference type="Google" id="ProtNLM"/>
    </source>
</evidence>
<keyword evidence="3" id="KW-1185">Reference proteome</keyword>
<dbReference type="STRING" id="37928.SAMN04489742_0114"/>
<proteinExistence type="predicted"/>
<feature type="region of interest" description="Disordered" evidence="1">
    <location>
        <begin position="40"/>
        <end position="86"/>
    </location>
</feature>
<dbReference type="Gene3D" id="3.40.50.300">
    <property type="entry name" value="P-loop containing nucleotide triphosphate hydrolases"/>
    <property type="match status" value="2"/>
</dbReference>
<dbReference type="Proteomes" id="UP000181917">
    <property type="component" value="Unassembled WGS sequence"/>
</dbReference>
<sequence length="547" mass="58625">MSTTNDAKRFSLPRALADAFRQNRGQARAADRLTLDAAAAAAAASASEGPVTTKPLSKSAAKKAEKREAKRRESAESTEATANASARWHRERRWGFASRLGFYDPAAPGVESSTRQMEFSHMAIASPPTSHRGLVFGVDAGSGWMIVHDPFTAYGETIESPNVCYIGDLGQGKSSAMKTWGVLRQLILGRRVVVIDKKFQKDLGAGEYTPLATRLDVAPVRFRIGGGGSRINILDPRIAARVNEEPGGGDLSTPAGQSMLLRAVMEEALARPMSPKEGKAVRMAHRQALRQAEAAAETAHIGHVLHALYAPDAITAEAAGLAVEELRGWGQDPAFELERMIEDDLAGLIDGPTSQDIQLNAGLTVFDVSALPEDGPALPIVMTIINTWLANTLYGQQRPVPTILLIEEAWHTVQGSVATVTRRNTKLSRALSLSCQFAFHHISDIPETSPAIAMLKECGTVLLYKQQKSADALACEDMFNLPPGSAGVISQLVKGTCLFKIGSHDPFEAIHVRSPLETELTDTDGAMKSTSTIAFTDDTPAAEVVSA</sequence>
<evidence type="ECO:0000313" key="2">
    <source>
        <dbReference type="EMBL" id="SDQ03568.1"/>
    </source>
</evidence>
<name>A0A1H0XKS4_9MICC</name>
<protein>
    <recommendedName>
        <fullName evidence="4">AAA-like domain-containing protein</fullName>
    </recommendedName>
</protein>
<reference evidence="2 3" key="1">
    <citation type="submission" date="2016-10" db="EMBL/GenBank/DDBJ databases">
        <authorList>
            <person name="de Groot N.N."/>
        </authorList>
    </citation>
    <scope>NUCLEOTIDE SEQUENCE [LARGE SCALE GENOMIC DNA]</scope>
    <source>
        <strain evidence="2 3">DSM 20117</strain>
    </source>
</reference>
<organism evidence="2 3">
    <name type="scientific">Crystallibacter crystallopoietes</name>
    <dbReference type="NCBI Taxonomy" id="37928"/>
    <lineage>
        <taxon>Bacteria</taxon>
        <taxon>Bacillati</taxon>
        <taxon>Actinomycetota</taxon>
        <taxon>Actinomycetes</taxon>
        <taxon>Micrococcales</taxon>
        <taxon>Micrococcaceae</taxon>
        <taxon>Crystallibacter</taxon>
    </lineage>
</organism>
<dbReference type="EMBL" id="FNKH01000001">
    <property type="protein sequence ID" value="SDQ03568.1"/>
    <property type="molecule type" value="Genomic_DNA"/>
</dbReference>
<gene>
    <name evidence="2" type="ORF">SAMN04489742_0114</name>
</gene>
<feature type="compositionally biased region" description="Low complexity" evidence="1">
    <location>
        <begin position="77"/>
        <end position="86"/>
    </location>
</feature>
<dbReference type="InterPro" id="IPR027417">
    <property type="entry name" value="P-loop_NTPase"/>
</dbReference>
<feature type="compositionally biased region" description="Basic and acidic residues" evidence="1">
    <location>
        <begin position="62"/>
        <end position="75"/>
    </location>
</feature>
<evidence type="ECO:0000313" key="3">
    <source>
        <dbReference type="Proteomes" id="UP000181917"/>
    </source>
</evidence>
<evidence type="ECO:0000256" key="1">
    <source>
        <dbReference type="SAM" id="MobiDB-lite"/>
    </source>
</evidence>
<accession>A0A1H0XKS4</accession>
<dbReference type="OrthoDB" id="3972227at2"/>
<dbReference type="RefSeq" id="WP_074698515.1">
    <property type="nucleotide sequence ID" value="NZ_FNKH01000001.1"/>
</dbReference>